<protein>
    <recommendedName>
        <fullName evidence="4">Small ribosomal subunit protein bS18</fullName>
    </recommendedName>
</protein>
<evidence type="ECO:0000256" key="4">
    <source>
        <dbReference type="HAMAP-Rule" id="MF_00270"/>
    </source>
</evidence>
<accession>A0A1F5N213</accession>
<dbReference type="PRINTS" id="PR00974">
    <property type="entry name" value="RIBOSOMALS18"/>
</dbReference>
<sequence length="74" mass="8925">MEEVKTRSKKFCHFCKTRTEPRYFDMQSLRRHLSDRGRIVPKMRTGTCAKHQRIVGREIKRARHLAILPFTIRI</sequence>
<dbReference type="Gene3D" id="4.10.640.10">
    <property type="entry name" value="Ribosomal protein S18"/>
    <property type="match status" value="1"/>
</dbReference>
<evidence type="ECO:0000256" key="3">
    <source>
        <dbReference type="ARBA" id="ARBA00023274"/>
    </source>
</evidence>
<evidence type="ECO:0000256" key="1">
    <source>
        <dbReference type="ARBA" id="ARBA00005589"/>
    </source>
</evidence>
<dbReference type="EMBL" id="MFEC01000010">
    <property type="protein sequence ID" value="OGE71520.1"/>
    <property type="molecule type" value="Genomic_DNA"/>
</dbReference>
<dbReference type="GO" id="GO:0006412">
    <property type="term" value="P:translation"/>
    <property type="evidence" value="ECO:0007669"/>
    <property type="project" value="UniProtKB-UniRule"/>
</dbReference>
<comment type="subunit">
    <text evidence="4">Part of the 30S ribosomal subunit. Forms a tight heterodimer with protein bS6.</text>
</comment>
<comment type="similarity">
    <text evidence="1 4 5">Belongs to the bacterial ribosomal protein bS18 family.</text>
</comment>
<dbReference type="PANTHER" id="PTHR13479:SF40">
    <property type="entry name" value="SMALL RIBOSOMAL SUBUNIT PROTEIN BS18M"/>
    <property type="match status" value="1"/>
</dbReference>
<keyword evidence="4" id="KW-0694">RNA-binding</keyword>
<dbReference type="Pfam" id="PF01084">
    <property type="entry name" value="Ribosomal_S18"/>
    <property type="match status" value="1"/>
</dbReference>
<evidence type="ECO:0000313" key="6">
    <source>
        <dbReference type="EMBL" id="OGE71520.1"/>
    </source>
</evidence>
<reference evidence="6 7" key="1">
    <citation type="journal article" date="2016" name="Nat. Commun.">
        <title>Thousands of microbial genomes shed light on interconnected biogeochemical processes in an aquifer system.</title>
        <authorList>
            <person name="Anantharaman K."/>
            <person name="Brown C.T."/>
            <person name="Hug L.A."/>
            <person name="Sharon I."/>
            <person name="Castelle C.J."/>
            <person name="Probst A.J."/>
            <person name="Thomas B.C."/>
            <person name="Singh A."/>
            <person name="Wilkins M.J."/>
            <person name="Karaoz U."/>
            <person name="Brodie E.L."/>
            <person name="Williams K.H."/>
            <person name="Hubbard S.S."/>
            <person name="Banfield J.F."/>
        </authorList>
    </citation>
    <scope>NUCLEOTIDE SEQUENCE [LARGE SCALE GENOMIC DNA]</scope>
</reference>
<dbReference type="Proteomes" id="UP000177135">
    <property type="component" value="Unassembled WGS sequence"/>
</dbReference>
<keyword evidence="2 4" id="KW-0689">Ribosomal protein</keyword>
<evidence type="ECO:0000256" key="2">
    <source>
        <dbReference type="ARBA" id="ARBA00022980"/>
    </source>
</evidence>
<dbReference type="InterPro" id="IPR001648">
    <property type="entry name" value="Ribosomal_bS18"/>
</dbReference>
<dbReference type="AlphaFoldDB" id="A0A1F5N213"/>
<gene>
    <name evidence="4" type="primary">rpsR</name>
    <name evidence="6" type="ORF">A2617_02745</name>
</gene>
<dbReference type="NCBIfam" id="TIGR00165">
    <property type="entry name" value="S18"/>
    <property type="match status" value="1"/>
</dbReference>
<dbReference type="SUPFAM" id="SSF46911">
    <property type="entry name" value="Ribosomal protein S18"/>
    <property type="match status" value="1"/>
</dbReference>
<dbReference type="GO" id="GO:0003735">
    <property type="term" value="F:structural constituent of ribosome"/>
    <property type="evidence" value="ECO:0007669"/>
    <property type="project" value="InterPro"/>
</dbReference>
<dbReference type="GO" id="GO:0070181">
    <property type="term" value="F:small ribosomal subunit rRNA binding"/>
    <property type="evidence" value="ECO:0007669"/>
    <property type="project" value="TreeGrafter"/>
</dbReference>
<dbReference type="GO" id="GO:0022627">
    <property type="term" value="C:cytosolic small ribosomal subunit"/>
    <property type="evidence" value="ECO:0007669"/>
    <property type="project" value="TreeGrafter"/>
</dbReference>
<evidence type="ECO:0000256" key="5">
    <source>
        <dbReference type="RuleBase" id="RU003910"/>
    </source>
</evidence>
<comment type="caution">
    <text evidence="6">The sequence shown here is derived from an EMBL/GenBank/DDBJ whole genome shotgun (WGS) entry which is preliminary data.</text>
</comment>
<dbReference type="PANTHER" id="PTHR13479">
    <property type="entry name" value="30S RIBOSOMAL PROTEIN S18"/>
    <property type="match status" value="1"/>
</dbReference>
<keyword evidence="3 4" id="KW-0687">Ribonucleoprotein</keyword>
<organism evidence="6 7">
    <name type="scientific">Candidatus Daviesbacteria bacterium RIFOXYD1_FULL_41_10</name>
    <dbReference type="NCBI Taxonomy" id="1797801"/>
    <lineage>
        <taxon>Bacteria</taxon>
        <taxon>Candidatus Daviesiibacteriota</taxon>
    </lineage>
</organism>
<name>A0A1F5N213_9BACT</name>
<keyword evidence="4" id="KW-0699">rRNA-binding</keyword>
<evidence type="ECO:0000313" key="7">
    <source>
        <dbReference type="Proteomes" id="UP000177135"/>
    </source>
</evidence>
<proteinExistence type="inferred from homology"/>
<comment type="function">
    <text evidence="4">Binds as a heterodimer with protein bS6 to the central domain of the 16S rRNA, where it helps stabilize the platform of the 30S subunit.</text>
</comment>
<dbReference type="HAMAP" id="MF_00270">
    <property type="entry name" value="Ribosomal_bS18"/>
    <property type="match status" value="1"/>
</dbReference>
<dbReference type="InterPro" id="IPR036870">
    <property type="entry name" value="Ribosomal_bS18_sf"/>
</dbReference>